<comment type="caution">
    <text evidence="1">The sequence shown here is derived from an EMBL/GenBank/DDBJ whole genome shotgun (WGS) entry which is preliminary data.</text>
</comment>
<dbReference type="AlphaFoldDB" id="A0A4C1YHK0"/>
<keyword evidence="2" id="KW-1185">Reference proteome</keyword>
<gene>
    <name evidence="1" type="ORF">EVAR_58975_1</name>
</gene>
<dbReference type="Proteomes" id="UP000299102">
    <property type="component" value="Unassembled WGS sequence"/>
</dbReference>
<evidence type="ECO:0000313" key="2">
    <source>
        <dbReference type="Proteomes" id="UP000299102"/>
    </source>
</evidence>
<dbReference type="EMBL" id="BGZK01001209">
    <property type="protein sequence ID" value="GBP74474.1"/>
    <property type="molecule type" value="Genomic_DNA"/>
</dbReference>
<reference evidence="1 2" key="1">
    <citation type="journal article" date="2019" name="Commun. Biol.">
        <title>The bagworm genome reveals a unique fibroin gene that provides high tensile strength.</title>
        <authorList>
            <person name="Kono N."/>
            <person name="Nakamura H."/>
            <person name="Ohtoshi R."/>
            <person name="Tomita M."/>
            <person name="Numata K."/>
            <person name="Arakawa K."/>
        </authorList>
    </citation>
    <scope>NUCLEOTIDE SEQUENCE [LARGE SCALE GENOMIC DNA]</scope>
</reference>
<evidence type="ECO:0000313" key="1">
    <source>
        <dbReference type="EMBL" id="GBP74474.1"/>
    </source>
</evidence>
<protein>
    <submittedName>
        <fullName evidence="1">Uncharacterized protein</fullName>
    </submittedName>
</protein>
<proteinExistence type="predicted"/>
<name>A0A4C1YHK0_EUMVA</name>
<accession>A0A4C1YHK0</accession>
<sequence>MNCILNCGPDGDIGDREPGRSIWYGRESVCRAHVRSYGKYVKCMVTPLVCNVCSSYVQTDVPSKLQAFWCIRRNCSTATTREARAEIQKLKYPRCPSFLPTPQEIRCPRRLKKKFKVRRWRNRLNTFIRWILSLDSCIKAQAFRDGGAPPRLRNANSSRPIGQTVSQRHASYVTRVLRMDEFVTIVCGDGGAAPGRGGEFSTEAGRKRTY</sequence>
<organism evidence="1 2">
    <name type="scientific">Eumeta variegata</name>
    <name type="common">Bagworm moth</name>
    <name type="synonym">Eumeta japonica</name>
    <dbReference type="NCBI Taxonomy" id="151549"/>
    <lineage>
        <taxon>Eukaryota</taxon>
        <taxon>Metazoa</taxon>
        <taxon>Ecdysozoa</taxon>
        <taxon>Arthropoda</taxon>
        <taxon>Hexapoda</taxon>
        <taxon>Insecta</taxon>
        <taxon>Pterygota</taxon>
        <taxon>Neoptera</taxon>
        <taxon>Endopterygota</taxon>
        <taxon>Lepidoptera</taxon>
        <taxon>Glossata</taxon>
        <taxon>Ditrysia</taxon>
        <taxon>Tineoidea</taxon>
        <taxon>Psychidae</taxon>
        <taxon>Oiketicinae</taxon>
        <taxon>Eumeta</taxon>
    </lineage>
</organism>